<proteinExistence type="predicted"/>
<dbReference type="InterPro" id="IPR013762">
    <property type="entry name" value="Integrase-like_cat_sf"/>
</dbReference>
<keyword evidence="4" id="KW-1185">Reference proteome</keyword>
<feature type="domain" description="Resolvase HTH" evidence="2">
    <location>
        <begin position="527"/>
        <end position="560"/>
    </location>
</feature>
<dbReference type="RefSeq" id="WP_207395548.1">
    <property type="nucleotide sequence ID" value="NZ_JABRWO010000003.1"/>
</dbReference>
<protein>
    <recommendedName>
        <fullName evidence="2">Resolvase HTH domain-containing protein</fullName>
    </recommendedName>
</protein>
<dbReference type="InterPro" id="IPR006120">
    <property type="entry name" value="Resolvase_HTH_dom"/>
</dbReference>
<reference evidence="3 4" key="1">
    <citation type="submission" date="2020-05" db="EMBL/GenBank/DDBJ databases">
        <title>Bremerella alba sp. nov., a novel planctomycete isolated from the surface of the macroalga Fucus spiralis.</title>
        <authorList>
            <person name="Godinho O."/>
            <person name="Botelho R."/>
            <person name="Albuquerque L."/>
            <person name="Wiegand S."/>
            <person name="Da Costa M.S."/>
            <person name="Lobo-Da-Cunha A."/>
            <person name="Jogler C."/>
            <person name="Lage O.M."/>
        </authorList>
    </citation>
    <scope>NUCLEOTIDE SEQUENCE [LARGE SCALE GENOMIC DNA]</scope>
    <source>
        <strain evidence="3 4">FF15</strain>
    </source>
</reference>
<evidence type="ECO:0000259" key="2">
    <source>
        <dbReference type="Pfam" id="PF02796"/>
    </source>
</evidence>
<organism evidence="3 4">
    <name type="scientific">Bremerella alba</name>
    <dbReference type="NCBI Taxonomy" id="980252"/>
    <lineage>
        <taxon>Bacteria</taxon>
        <taxon>Pseudomonadati</taxon>
        <taxon>Planctomycetota</taxon>
        <taxon>Planctomycetia</taxon>
        <taxon>Pirellulales</taxon>
        <taxon>Pirellulaceae</taxon>
        <taxon>Bremerella</taxon>
    </lineage>
</organism>
<keyword evidence="1" id="KW-0233">DNA recombination</keyword>
<accession>A0A7V8V376</accession>
<dbReference type="SUPFAM" id="SSF56349">
    <property type="entry name" value="DNA breaking-rejoining enzymes"/>
    <property type="match status" value="1"/>
</dbReference>
<dbReference type="Pfam" id="PF02796">
    <property type="entry name" value="HTH_7"/>
    <property type="match status" value="1"/>
</dbReference>
<dbReference type="GO" id="GO:0015074">
    <property type="term" value="P:DNA integration"/>
    <property type="evidence" value="ECO:0007669"/>
    <property type="project" value="InterPro"/>
</dbReference>
<evidence type="ECO:0000256" key="1">
    <source>
        <dbReference type="ARBA" id="ARBA00023172"/>
    </source>
</evidence>
<dbReference type="GO" id="GO:0000150">
    <property type="term" value="F:DNA strand exchange activity"/>
    <property type="evidence" value="ECO:0007669"/>
    <property type="project" value="InterPro"/>
</dbReference>
<dbReference type="AlphaFoldDB" id="A0A7V8V376"/>
<dbReference type="Gene3D" id="1.10.443.10">
    <property type="entry name" value="Intergrase catalytic core"/>
    <property type="match status" value="1"/>
</dbReference>
<gene>
    <name evidence="3" type="ORF">HOV93_12160</name>
</gene>
<sequence>MGSVYDTDLKQDQGVWIRWLGENESGTKQCFRLGKEKAEAKRRLRLITALYEAQVDAAKLNGGTWFPDQLKAAKQIAKGKQAILPRLTLPANETDSIRQSGESYARLLAALNRRGDAFEPECSEDFADALEDVAADQKRHRLTNAWLLGTNPDRDPTGQTVNQALNAFTDYLTTQYTLPDGNLSPWGKTQIDQLKSWRHYMEVATESRNGEKIPLLLLQTDLADVTPAKAQQMVDATRNRPLTFESKKSRRMAVKTALSINKKIKHFFDWLDLSDEWHWWEPPRFRKLKFKVAELTPQESHEEKLKKERWRLSDDEIQTLVKYATPVERVLLVLGLNCAFGSGEIGNLRIPYVKFATSEIDGIRFKTGSDTRHHLWPETVEALQWELNRRKAIPKQETSKDIFFLSEKSGQPLWKKSKAGNYNNGIAKRWTDLLDRVQKDHPKFHRYSFGKLRKTAAIRIIELADAEAASMILAHGIPSEDKILSAYVTIPWQKLYEAQKAYGETVRPLLATQRPAFEQPPKNYIGDKAAQIIEQHNAGSSAYQIADEVGVSVMTVYRHLTRAGLRDTQP</sequence>
<evidence type="ECO:0000313" key="3">
    <source>
        <dbReference type="EMBL" id="MBA2114060.1"/>
    </source>
</evidence>
<dbReference type="Gene3D" id="1.10.10.60">
    <property type="entry name" value="Homeodomain-like"/>
    <property type="match status" value="1"/>
</dbReference>
<name>A0A7V8V376_9BACT</name>
<dbReference type="InterPro" id="IPR011010">
    <property type="entry name" value="DNA_brk_join_enz"/>
</dbReference>
<comment type="caution">
    <text evidence="3">The sequence shown here is derived from an EMBL/GenBank/DDBJ whole genome shotgun (WGS) entry which is preliminary data.</text>
</comment>
<dbReference type="GO" id="GO:0003677">
    <property type="term" value="F:DNA binding"/>
    <property type="evidence" value="ECO:0007669"/>
    <property type="project" value="InterPro"/>
</dbReference>
<dbReference type="Proteomes" id="UP000551616">
    <property type="component" value="Unassembled WGS sequence"/>
</dbReference>
<dbReference type="EMBL" id="JABRWO010000003">
    <property type="protein sequence ID" value="MBA2114060.1"/>
    <property type="molecule type" value="Genomic_DNA"/>
</dbReference>
<evidence type="ECO:0000313" key="4">
    <source>
        <dbReference type="Proteomes" id="UP000551616"/>
    </source>
</evidence>